<proteinExistence type="predicted"/>
<feature type="compositionally biased region" description="Low complexity" evidence="1">
    <location>
        <begin position="455"/>
        <end position="480"/>
    </location>
</feature>
<organism evidence="2 3">
    <name type="scientific">Gymnopilus junonius</name>
    <name type="common">Spectacular rustgill mushroom</name>
    <name type="synonym">Gymnopilus spectabilis subsp. junonius</name>
    <dbReference type="NCBI Taxonomy" id="109634"/>
    <lineage>
        <taxon>Eukaryota</taxon>
        <taxon>Fungi</taxon>
        <taxon>Dikarya</taxon>
        <taxon>Basidiomycota</taxon>
        <taxon>Agaricomycotina</taxon>
        <taxon>Agaricomycetes</taxon>
        <taxon>Agaricomycetidae</taxon>
        <taxon>Agaricales</taxon>
        <taxon>Agaricineae</taxon>
        <taxon>Hymenogastraceae</taxon>
        <taxon>Gymnopilus</taxon>
    </lineage>
</organism>
<feature type="region of interest" description="Disordered" evidence="1">
    <location>
        <begin position="379"/>
        <end position="545"/>
    </location>
</feature>
<feature type="compositionally biased region" description="Low complexity" evidence="1">
    <location>
        <begin position="508"/>
        <end position="519"/>
    </location>
</feature>
<keyword evidence="3" id="KW-1185">Reference proteome</keyword>
<evidence type="ECO:0000313" key="3">
    <source>
        <dbReference type="Proteomes" id="UP000724874"/>
    </source>
</evidence>
<comment type="caution">
    <text evidence="2">The sequence shown here is derived from an EMBL/GenBank/DDBJ whole genome shotgun (WGS) entry which is preliminary data.</text>
</comment>
<feature type="compositionally biased region" description="Basic and acidic residues" evidence="1">
    <location>
        <begin position="247"/>
        <end position="257"/>
    </location>
</feature>
<evidence type="ECO:0000256" key="1">
    <source>
        <dbReference type="SAM" id="MobiDB-lite"/>
    </source>
</evidence>
<evidence type="ECO:0000313" key="2">
    <source>
        <dbReference type="EMBL" id="KAF8904056.1"/>
    </source>
</evidence>
<feature type="compositionally biased region" description="Low complexity" evidence="1">
    <location>
        <begin position="427"/>
        <end position="445"/>
    </location>
</feature>
<feature type="compositionally biased region" description="Polar residues" evidence="1">
    <location>
        <begin position="142"/>
        <end position="156"/>
    </location>
</feature>
<feature type="compositionally biased region" description="Polar residues" evidence="1">
    <location>
        <begin position="481"/>
        <end position="497"/>
    </location>
</feature>
<feature type="compositionally biased region" description="Polar residues" evidence="1">
    <location>
        <begin position="676"/>
        <end position="686"/>
    </location>
</feature>
<reference evidence="2" key="1">
    <citation type="submission" date="2020-11" db="EMBL/GenBank/DDBJ databases">
        <authorList>
            <consortium name="DOE Joint Genome Institute"/>
            <person name="Ahrendt S."/>
            <person name="Riley R."/>
            <person name="Andreopoulos W."/>
            <person name="LaButti K."/>
            <person name="Pangilinan J."/>
            <person name="Ruiz-duenas F.J."/>
            <person name="Barrasa J.M."/>
            <person name="Sanchez-Garcia M."/>
            <person name="Camarero S."/>
            <person name="Miyauchi S."/>
            <person name="Serrano A."/>
            <person name="Linde D."/>
            <person name="Babiker R."/>
            <person name="Drula E."/>
            <person name="Ayuso-Fernandez I."/>
            <person name="Pacheco R."/>
            <person name="Padilla G."/>
            <person name="Ferreira P."/>
            <person name="Barriuso J."/>
            <person name="Kellner H."/>
            <person name="Castanera R."/>
            <person name="Alfaro M."/>
            <person name="Ramirez L."/>
            <person name="Pisabarro A.G."/>
            <person name="Kuo A."/>
            <person name="Tritt A."/>
            <person name="Lipzen A."/>
            <person name="He G."/>
            <person name="Yan M."/>
            <person name="Ng V."/>
            <person name="Cullen D."/>
            <person name="Martin F."/>
            <person name="Rosso M.-N."/>
            <person name="Henrissat B."/>
            <person name="Hibbett D."/>
            <person name="Martinez A.T."/>
            <person name="Grigoriev I.V."/>
        </authorList>
    </citation>
    <scope>NUCLEOTIDE SEQUENCE</scope>
    <source>
        <strain evidence="2">AH 44721</strain>
    </source>
</reference>
<feature type="region of interest" description="Disordered" evidence="1">
    <location>
        <begin position="673"/>
        <end position="694"/>
    </location>
</feature>
<protein>
    <submittedName>
        <fullName evidence="2">Uncharacterized protein</fullName>
    </submittedName>
</protein>
<accession>A0A9P5TP49</accession>
<sequence>MALTQSARLAGPSWDEEVVPALRKRLESESRTLARRISAISLSSVDEPPPTTYNAYSDPRVRQNQVVSPSSPLPPPGGQRPQPTYQPRPSLDYRPNLAAPRVNGTTNPSKPADKPEYQRARTYSSPYAPNLPNGHANGSGRPKQNPTKSADPTRSLSPRPADVKPTRIPKASRTLTGASSGSNSPYMNGVSHVTSDLPYQQSSEQASLIPSSSRSTVDLPLRKVSGLLNETPPFPPDSTMPSGFEEDPPRPSMESEERPYEHWYRGEVSRNGGVGELRVGRRQEMLDIANYGHLIGNRKAPVNRVPSRAAAIDDTPRPRKRAGSIAGMTNKERERESVYLDEEHANEIGQVLDEHPLTDLDGEGSDVNSLSEGMVAYAYIPGEDDSPPSDQWTMTAGAHETRSTTPTPSMIPRASSRQQNLPPTRIPGPSSRRSSESRSTTTMSPQIAASRSGDTLSPNTANTSPNPSTSTSGFPSSSTSRQQAYANHTVPSPSQKRGPSPGTRKPRTANAAKATKAKTLSVKKEEESKRTSVAYYPSPGSDEEDMADAIPSWTQPVPREGNWDEVVLPVVARKKGLEGYYENATGSPQPKKPVTSVEPVRKLFKYLSAISAPELDSGWKICNLICTDTLPLSSCFIQAPGTFGFDHSKYRPPRDNFETIPMDEFGRPERPIVDQNEASNKPNGLTIQPEDPRNVNRMQAGPPSPVPFADYAPTAVQHVNPSALEAQLDAQRQQRQEEEDKGAGCCQCVVM</sequence>
<dbReference type="OrthoDB" id="3363891at2759"/>
<feature type="compositionally biased region" description="Low complexity" evidence="1">
    <location>
        <begin position="79"/>
        <end position="90"/>
    </location>
</feature>
<feature type="compositionally biased region" description="Polar residues" evidence="1">
    <location>
        <begin position="173"/>
        <end position="216"/>
    </location>
</feature>
<dbReference type="Proteomes" id="UP000724874">
    <property type="component" value="Unassembled WGS sequence"/>
</dbReference>
<dbReference type="AlphaFoldDB" id="A0A9P5TP49"/>
<name>A0A9P5TP49_GYMJU</name>
<gene>
    <name evidence="2" type="ORF">CPB84DRAFT_1897993</name>
</gene>
<feature type="region of interest" description="Disordered" evidence="1">
    <location>
        <begin position="38"/>
        <end position="257"/>
    </location>
</feature>
<feature type="region of interest" description="Disordered" evidence="1">
    <location>
        <begin position="313"/>
        <end position="337"/>
    </location>
</feature>
<dbReference type="EMBL" id="JADNYJ010000027">
    <property type="protein sequence ID" value="KAF8904056.1"/>
    <property type="molecule type" value="Genomic_DNA"/>
</dbReference>